<evidence type="ECO:0000256" key="1">
    <source>
        <dbReference type="SAM" id="MobiDB-lite"/>
    </source>
</evidence>
<evidence type="ECO:0000313" key="2">
    <source>
        <dbReference type="EMBL" id="KAJ7692843.1"/>
    </source>
</evidence>
<evidence type="ECO:0008006" key="4">
    <source>
        <dbReference type="Google" id="ProtNLM"/>
    </source>
</evidence>
<dbReference type="Gene3D" id="1.10.238.100">
    <property type="entry name" value="YAP1 redox domain. Chain B"/>
    <property type="match status" value="1"/>
</dbReference>
<protein>
    <recommendedName>
        <fullName evidence="4">Protein kinase domain-containing protein</fullName>
    </recommendedName>
</protein>
<dbReference type="SUPFAM" id="SSF111430">
    <property type="entry name" value="YAP1 redox domain"/>
    <property type="match status" value="1"/>
</dbReference>
<dbReference type="EMBL" id="JARKIE010000049">
    <property type="protein sequence ID" value="KAJ7692843.1"/>
    <property type="molecule type" value="Genomic_DNA"/>
</dbReference>
<dbReference type="InterPro" id="IPR023167">
    <property type="entry name" value="Yap1_redox_dom_sf"/>
</dbReference>
<name>A0AAD7GFX6_MYCRO</name>
<feature type="region of interest" description="Disordered" evidence="1">
    <location>
        <begin position="605"/>
        <end position="632"/>
    </location>
</feature>
<proteinExistence type="predicted"/>
<reference evidence="2" key="1">
    <citation type="submission" date="2023-03" db="EMBL/GenBank/DDBJ databases">
        <title>Massive genome expansion in bonnet fungi (Mycena s.s.) driven by repeated elements and novel gene families across ecological guilds.</title>
        <authorList>
            <consortium name="Lawrence Berkeley National Laboratory"/>
            <person name="Harder C.B."/>
            <person name="Miyauchi S."/>
            <person name="Viragh M."/>
            <person name="Kuo A."/>
            <person name="Thoen E."/>
            <person name="Andreopoulos B."/>
            <person name="Lu D."/>
            <person name="Skrede I."/>
            <person name="Drula E."/>
            <person name="Henrissat B."/>
            <person name="Morin E."/>
            <person name="Kohler A."/>
            <person name="Barry K."/>
            <person name="LaButti K."/>
            <person name="Morin E."/>
            <person name="Salamov A."/>
            <person name="Lipzen A."/>
            <person name="Mereny Z."/>
            <person name="Hegedus B."/>
            <person name="Baldrian P."/>
            <person name="Stursova M."/>
            <person name="Weitz H."/>
            <person name="Taylor A."/>
            <person name="Grigoriev I.V."/>
            <person name="Nagy L.G."/>
            <person name="Martin F."/>
            <person name="Kauserud H."/>
        </authorList>
    </citation>
    <scope>NUCLEOTIDE SEQUENCE</scope>
    <source>
        <strain evidence="2">CBHHK067</strain>
    </source>
</reference>
<accession>A0AAD7GFX6</accession>
<evidence type="ECO:0000313" key="3">
    <source>
        <dbReference type="Proteomes" id="UP001221757"/>
    </source>
</evidence>
<keyword evidence="3" id="KW-1185">Reference proteome</keyword>
<feature type="compositionally biased region" description="Basic residues" evidence="1">
    <location>
        <begin position="610"/>
        <end position="620"/>
    </location>
</feature>
<dbReference type="AlphaFoldDB" id="A0AAD7GFX6"/>
<organism evidence="2 3">
    <name type="scientific">Mycena rosella</name>
    <name type="common">Pink bonnet</name>
    <name type="synonym">Agaricus rosellus</name>
    <dbReference type="NCBI Taxonomy" id="1033263"/>
    <lineage>
        <taxon>Eukaryota</taxon>
        <taxon>Fungi</taxon>
        <taxon>Dikarya</taxon>
        <taxon>Basidiomycota</taxon>
        <taxon>Agaricomycotina</taxon>
        <taxon>Agaricomycetes</taxon>
        <taxon>Agaricomycetidae</taxon>
        <taxon>Agaricales</taxon>
        <taxon>Marasmiineae</taxon>
        <taxon>Mycenaceae</taxon>
        <taxon>Mycena</taxon>
    </lineage>
</organism>
<sequence length="632" mass="69492">MPQPTAFSAASEYLSQTSSDLAQTSLTMSFVSNADHFSLGDGVCNNIHGNFNVYSTFCGRKHHREEIEDTAALLPMRKRHRQEDDSQDGIEIIPNRHLKLTLEIGSGPGYFLHAGEIKGRAVIVKVFNAGPTVRSQLESTVTLSRGLMHPNVLRIEGISSPASLAHFIAYENAHWKAAEGPLAAALKDDLTRSITLGFKMIAGLSSGMNHLSIQGISLASLGVENFDIFLDINDRFLIRFNPPMSADTDCTENRQLEDNTARSWDIFNSLCQKVLRSANRVLHTEGIERNPVVFDPTRRSSVPANRNSALASPWCSSRNRSESQPEPLVPPRREYVWRTMDRGQQSLATVAKRMASDLNSNPSSIHKLAWTDGRTPHRCAGYVREEITLATTTVDSAVVSHDTPSPLEICSICHEVVGLDDCFTVFVASRIPAYGPRSDARHARFGATATVSALPRSLLVHYAVWEGWPSSVGYEDLGTQQESTAHWHVADTAPFAPQHSMPVELSPFAPVAANSGLIPCGENSAFPPPKQNEGNVEILIAWRTLVSSPAGTYLRCDAKLTHWQEMDLMDLCSEFTSKARCDGTMVVIEPEDLRAITDELTVGHPTAGLKRSRSGSRASRRTQPSFKKVRIS</sequence>
<comment type="caution">
    <text evidence="2">The sequence shown here is derived from an EMBL/GenBank/DDBJ whole genome shotgun (WGS) entry which is preliminary data.</text>
</comment>
<dbReference type="Proteomes" id="UP001221757">
    <property type="component" value="Unassembled WGS sequence"/>
</dbReference>
<gene>
    <name evidence="2" type="ORF">B0H17DRAFT_1179174</name>
</gene>